<dbReference type="InterPro" id="IPR012914">
    <property type="entry name" value="PucR_dom"/>
</dbReference>
<comment type="caution">
    <text evidence="5">The sequence shown here is derived from an EMBL/GenBank/DDBJ whole genome shotgun (WGS) entry which is preliminary data.</text>
</comment>
<dbReference type="PANTHER" id="PTHR33744">
    <property type="entry name" value="CARBOHYDRATE DIACID REGULATOR"/>
    <property type="match status" value="1"/>
</dbReference>
<keyword evidence="6" id="KW-1185">Reference proteome</keyword>
<dbReference type="Gene3D" id="1.10.10.2840">
    <property type="entry name" value="PucR C-terminal helix-turn-helix domain"/>
    <property type="match status" value="1"/>
</dbReference>
<dbReference type="PANTHER" id="PTHR33744:SF1">
    <property type="entry name" value="DNA-BINDING TRANSCRIPTIONAL ACTIVATOR ADER"/>
    <property type="match status" value="1"/>
</dbReference>
<dbReference type="Pfam" id="PF13556">
    <property type="entry name" value="HTH_30"/>
    <property type="match status" value="1"/>
</dbReference>
<sequence>MALELRELLDGCPDARLDLLAGSDGLTHRVTWVHVLESTMLSDYLGGDELILTTGVALGGDDDLMSYVRTLYARDAAGVALDTGHYIDHIPEEVTTFCDEHAFPLFAIPKDVPFESIARPLCRRLIDEETKDRMIGNAFRNAISYPDRQELYIPALSEFHFEIEWRYAVIIIRLDDFADDPYKRIDAMSETVRKYLRRRVRFSATYGEWERIVAVVHCTSPEELRDVGRGVLETTQRALRGKETVSIGVGKLTQSIRCICKSHRQAESILKLQSRGKLDDRINFFDDLGAYRVLLGVEDPEISQEYYRQVLGPLLEYDKENGTDLTDVLRGYLDHNGSVRDTAADLFVHRNTVNYKIAKAGDVLGMDLSRLKNRMQLMLGYMLMDMM</sequence>
<dbReference type="OrthoDB" id="3170447at2"/>
<feature type="domain" description="CdaR GGDEF-like" evidence="4">
    <location>
        <begin position="156"/>
        <end position="271"/>
    </location>
</feature>
<dbReference type="AlphaFoldDB" id="A0A087BIN6"/>
<dbReference type="eggNOG" id="COG2508">
    <property type="taxonomic scope" value="Bacteria"/>
</dbReference>
<dbReference type="Pfam" id="PF07905">
    <property type="entry name" value="PucR"/>
    <property type="match status" value="1"/>
</dbReference>
<dbReference type="RefSeq" id="WP_033522859.1">
    <property type="nucleotide sequence ID" value="NZ_JGZC01000005.1"/>
</dbReference>
<dbReference type="EMBL" id="JGZC01000005">
    <property type="protein sequence ID" value="KFI70886.1"/>
    <property type="molecule type" value="Genomic_DNA"/>
</dbReference>
<dbReference type="InterPro" id="IPR041522">
    <property type="entry name" value="CdaR_GGDEF"/>
</dbReference>
<gene>
    <name evidence="5" type="ORF">BMERY_0332</name>
</gene>
<name>A0A087BIN6_9BIFI</name>
<evidence type="ECO:0000259" key="4">
    <source>
        <dbReference type="Pfam" id="PF17853"/>
    </source>
</evidence>
<protein>
    <submittedName>
        <fullName evidence="5">PucR family transcriptional regulator</fullName>
    </submittedName>
</protein>
<evidence type="ECO:0000313" key="6">
    <source>
        <dbReference type="Proteomes" id="UP000029060"/>
    </source>
</evidence>
<evidence type="ECO:0000313" key="5">
    <source>
        <dbReference type="EMBL" id="KFI70886.1"/>
    </source>
</evidence>
<dbReference type="InterPro" id="IPR025736">
    <property type="entry name" value="PucR_C-HTH_dom"/>
</dbReference>
<evidence type="ECO:0000259" key="3">
    <source>
        <dbReference type="Pfam" id="PF13556"/>
    </source>
</evidence>
<feature type="domain" description="PucR C-terminal helix-turn-helix" evidence="3">
    <location>
        <begin position="325"/>
        <end position="380"/>
    </location>
</feature>
<dbReference type="InterPro" id="IPR042070">
    <property type="entry name" value="PucR_C-HTH_sf"/>
</dbReference>
<feature type="domain" description="Purine catabolism PurC-like" evidence="2">
    <location>
        <begin position="17"/>
        <end position="124"/>
    </location>
</feature>
<reference evidence="5 6" key="1">
    <citation type="submission" date="2014-03" db="EMBL/GenBank/DDBJ databases">
        <title>Genomics of Bifidobacteria.</title>
        <authorList>
            <person name="Ventura M."/>
            <person name="Milani C."/>
            <person name="Lugli G.A."/>
        </authorList>
    </citation>
    <scope>NUCLEOTIDE SEQUENCE [LARGE SCALE GENOMIC DNA]</scope>
    <source>
        <strain evidence="5 6">LMG 11341</strain>
    </source>
</reference>
<evidence type="ECO:0000256" key="1">
    <source>
        <dbReference type="ARBA" id="ARBA00006754"/>
    </source>
</evidence>
<evidence type="ECO:0000259" key="2">
    <source>
        <dbReference type="Pfam" id="PF07905"/>
    </source>
</evidence>
<dbReference type="Pfam" id="PF17853">
    <property type="entry name" value="GGDEF_2"/>
    <property type="match status" value="1"/>
</dbReference>
<dbReference type="Proteomes" id="UP000029060">
    <property type="component" value="Unassembled WGS sequence"/>
</dbReference>
<accession>A0A087BIN6</accession>
<dbReference type="InterPro" id="IPR051448">
    <property type="entry name" value="CdaR-like_regulators"/>
</dbReference>
<dbReference type="STRING" id="78345.BMERY_0332"/>
<organism evidence="5 6">
    <name type="scientific">Bifidobacterium merycicum</name>
    <dbReference type="NCBI Taxonomy" id="78345"/>
    <lineage>
        <taxon>Bacteria</taxon>
        <taxon>Bacillati</taxon>
        <taxon>Actinomycetota</taxon>
        <taxon>Actinomycetes</taxon>
        <taxon>Bifidobacteriales</taxon>
        <taxon>Bifidobacteriaceae</taxon>
        <taxon>Bifidobacterium</taxon>
    </lineage>
</organism>
<proteinExistence type="inferred from homology"/>
<comment type="similarity">
    <text evidence="1">Belongs to the CdaR family.</text>
</comment>